<accession>A0A7T7KYF0</accession>
<gene>
    <name evidence="3" type="ORF">JEQ17_26825</name>
</gene>
<proteinExistence type="predicted"/>
<organism evidence="3 4">
    <name type="scientific">Streptomyces liliifuscus</name>
    <dbReference type="NCBI Taxonomy" id="2797636"/>
    <lineage>
        <taxon>Bacteria</taxon>
        <taxon>Bacillati</taxon>
        <taxon>Actinomycetota</taxon>
        <taxon>Actinomycetes</taxon>
        <taxon>Kitasatosporales</taxon>
        <taxon>Streptomycetaceae</taxon>
        <taxon>Streptomyces</taxon>
    </lineage>
</organism>
<dbReference type="InterPro" id="IPR002182">
    <property type="entry name" value="NB-ARC"/>
</dbReference>
<dbReference type="EMBL" id="CP066831">
    <property type="protein sequence ID" value="QQM42679.1"/>
    <property type="molecule type" value="Genomic_DNA"/>
</dbReference>
<dbReference type="SUPFAM" id="SSF52540">
    <property type="entry name" value="P-loop containing nucleoside triphosphate hydrolases"/>
    <property type="match status" value="1"/>
</dbReference>
<feature type="region of interest" description="Disordered" evidence="1">
    <location>
        <begin position="980"/>
        <end position="1026"/>
    </location>
</feature>
<dbReference type="Gene3D" id="3.40.50.300">
    <property type="entry name" value="P-loop containing nucleotide triphosphate hydrolases"/>
    <property type="match status" value="1"/>
</dbReference>
<dbReference type="Gene3D" id="1.25.40.10">
    <property type="entry name" value="Tetratricopeptide repeat domain"/>
    <property type="match status" value="4"/>
</dbReference>
<reference evidence="3 4" key="1">
    <citation type="submission" date="2020-12" db="EMBL/GenBank/DDBJ databases">
        <title>A novel species.</title>
        <authorList>
            <person name="Li K."/>
        </authorList>
    </citation>
    <scope>NUCLEOTIDE SEQUENCE [LARGE SCALE GENOMIC DNA]</scope>
    <source>
        <strain evidence="3 4">ZYC-3</strain>
    </source>
</reference>
<dbReference type="SMART" id="SM00028">
    <property type="entry name" value="TPR"/>
    <property type="match status" value="2"/>
</dbReference>
<dbReference type="InterPro" id="IPR053137">
    <property type="entry name" value="NLR-like"/>
</dbReference>
<dbReference type="Pfam" id="PF13374">
    <property type="entry name" value="TPR_10"/>
    <property type="match status" value="2"/>
</dbReference>
<dbReference type="KEGG" id="slf:JEQ17_26825"/>
<feature type="region of interest" description="Disordered" evidence="1">
    <location>
        <begin position="303"/>
        <end position="331"/>
    </location>
</feature>
<evidence type="ECO:0000313" key="4">
    <source>
        <dbReference type="Proteomes" id="UP000595636"/>
    </source>
</evidence>
<feature type="domain" description="NB-ARC" evidence="2">
    <location>
        <begin position="29"/>
        <end position="173"/>
    </location>
</feature>
<dbReference type="InterPro" id="IPR011990">
    <property type="entry name" value="TPR-like_helical_dom_sf"/>
</dbReference>
<dbReference type="SUPFAM" id="SSF48452">
    <property type="entry name" value="TPR-like"/>
    <property type="match status" value="3"/>
</dbReference>
<protein>
    <submittedName>
        <fullName evidence="3">Tetratricopeptide repeat protein</fullName>
    </submittedName>
</protein>
<dbReference type="InterPro" id="IPR027417">
    <property type="entry name" value="P-loop_NTPase"/>
</dbReference>
<evidence type="ECO:0000259" key="2">
    <source>
        <dbReference type="Pfam" id="PF00931"/>
    </source>
</evidence>
<dbReference type="Proteomes" id="UP000595636">
    <property type="component" value="Chromosome"/>
</dbReference>
<name>A0A7T7KYF0_9ACTN</name>
<keyword evidence="4" id="KW-1185">Reference proteome</keyword>
<dbReference type="Pfam" id="PF13424">
    <property type="entry name" value="TPR_12"/>
    <property type="match status" value="1"/>
</dbReference>
<dbReference type="Pfam" id="PF00931">
    <property type="entry name" value="NB-ARC"/>
    <property type="match status" value="1"/>
</dbReference>
<sequence length="1026" mass="111447">MVHFFQEREADRQLAREMDQGGTTVLGQVVTGTGGVGKTQIAARYTRQLWLSDQLDLLVWVKASHRKDVVSAYAEAASRVFGDRTGDAEQDALRFVDWLEQQPPSADRTPARRWMVVLDDLVRPDRMTGLWPKASPVGRTLVTTRSRDPVLTSYGRRCLEVGMFTEDQAVAYLTRVLSDREQPREELVGLARDLGCLPLALAQAGAYILGSRGLNCADYRALLADRARELPGLFELRGVILPDDQSANVAATWALSFDEADRVHGGGLVRPLFGLVSVLDPGGIPISVLTSEPALAHLAEHRTPRCAEEPDPSEPFRGHGAASPVQDGTSTNADDAVDVLRILHDLNLVDFTPGTPHRAVRVHQLTQRAFHDAKSVEDRQQIFRAAADALAAAWPEVEREIALGQSLRANSDVLMEVSGNTLWESGVHPVLLRAGESLEDCEQLAAATVHFQTLHDLIRERLSSDHADTLTVRRHLADLRVMAGDSEGAVGDLEMLQADSERVLGPDHPDTLSVRHVLAYARGFSGDVAGAVVGFEQLLVVRELVLGPDHPETLTTRGFLAVWWTEAGDVEGGLIALEQLMTDRELVRGPDHPDVLTTRGNLARFRGDAGDPAGAVASFELLLPDAERVLGPAHADTLNFRHQLALWRGRSGDVAGALADLERLLTVRERLLGPDNRSTLSTRHSLAYWRAEIGDNASAMNAYRRLIVDEERVLGVDHSDTDAARRNLIFELLDYGRRLLAAQTAVPLDRAYSATTFTKGSAAMADEAVPQDHDGFEGALDAFKEALSLTDPEGSPGAYGVVLHDIADTYRAMGELPLAIDHYEQAVSYKKREDDLSDLAATMVDLVNCFISSNRRIEAGSLLEDTVQVLDGVPASERSAFSYHSVGMSYERLGKGGTEGAYEAALKAFGVTLSLLDAKADAGSYATVLNKIGDIYKAQERLAESLAAYSDAVEHMRRVPDARVSLAAMLIDQGRMMRRTAAHGSNGKQDGAPTGLQNPAAVSKGGHSQDPQQGVSPADLPRLEND</sequence>
<evidence type="ECO:0000256" key="1">
    <source>
        <dbReference type="SAM" id="MobiDB-lite"/>
    </source>
</evidence>
<dbReference type="RefSeq" id="WP_200397586.1">
    <property type="nucleotide sequence ID" value="NZ_CP066831.1"/>
</dbReference>
<dbReference type="GO" id="GO:0043531">
    <property type="term" value="F:ADP binding"/>
    <property type="evidence" value="ECO:0007669"/>
    <property type="project" value="InterPro"/>
</dbReference>
<evidence type="ECO:0000313" key="3">
    <source>
        <dbReference type="EMBL" id="QQM42679.1"/>
    </source>
</evidence>
<dbReference type="AlphaFoldDB" id="A0A7T7KYF0"/>
<dbReference type="PANTHER" id="PTHR46082">
    <property type="entry name" value="ATP/GTP-BINDING PROTEIN-RELATED"/>
    <property type="match status" value="1"/>
</dbReference>
<dbReference type="PANTHER" id="PTHR46082:SF6">
    <property type="entry name" value="AAA+ ATPASE DOMAIN-CONTAINING PROTEIN-RELATED"/>
    <property type="match status" value="1"/>
</dbReference>
<dbReference type="InterPro" id="IPR019734">
    <property type="entry name" value="TPR_rpt"/>
</dbReference>